<dbReference type="PANTHER" id="PTHR30466">
    <property type="entry name" value="FLAVIN REDUCTASE"/>
    <property type="match status" value="1"/>
</dbReference>
<dbReference type="OrthoDB" id="9792858at2"/>
<dbReference type="SMART" id="SM00903">
    <property type="entry name" value="Flavin_Reduct"/>
    <property type="match status" value="1"/>
</dbReference>
<evidence type="ECO:0000256" key="2">
    <source>
        <dbReference type="ARBA" id="ARBA00023002"/>
    </source>
</evidence>
<dbReference type="RefSeq" id="WP_110376426.1">
    <property type="nucleotide sequence ID" value="NZ_CAKNFM010000006.1"/>
</dbReference>
<keyword evidence="2" id="KW-0560">Oxidoreductase</keyword>
<proteinExistence type="inferred from homology"/>
<dbReference type="PANTHER" id="PTHR30466:SF11">
    <property type="entry name" value="FLAVIN-DEPENDENT MONOOXYGENASE, REDUCTASE SUBUNIT HSAB"/>
    <property type="match status" value="1"/>
</dbReference>
<dbReference type="AlphaFoldDB" id="A0A2V3TZY4"/>
<sequence>MNDVADVAEMTAEFRSAMRTLAGAVSVLTVGEGEDRNGFTATSVASFSMEPPRITAFINKNTSSWPMVTRYQAFGVNILAEDQSAIADRFAGRHGTKGQDRFADATWITAVTGAPLLVGALVAIDCRLEEAIERHTHAILIGQVCAVRVADANVDPLLYWHGRYRSIR</sequence>
<accession>A0A2V3TZY4</accession>
<dbReference type="SUPFAM" id="SSF50475">
    <property type="entry name" value="FMN-binding split barrel"/>
    <property type="match status" value="1"/>
</dbReference>
<dbReference type="Proteomes" id="UP000248021">
    <property type="component" value="Unassembled WGS sequence"/>
</dbReference>
<reference evidence="4 5" key="1">
    <citation type="submission" date="2018-05" db="EMBL/GenBank/DDBJ databases">
        <title>Genomic Encyclopedia of Type Strains, Phase IV (KMG-IV): sequencing the most valuable type-strain genomes for metagenomic binning, comparative biology and taxonomic classification.</title>
        <authorList>
            <person name="Goeker M."/>
        </authorList>
    </citation>
    <scope>NUCLEOTIDE SEQUENCE [LARGE SCALE GENOMIC DNA]</scope>
    <source>
        <strain evidence="4 5">DSM 6462</strain>
    </source>
</reference>
<dbReference type="EMBL" id="QJJK01000009">
    <property type="protein sequence ID" value="PXW55624.1"/>
    <property type="molecule type" value="Genomic_DNA"/>
</dbReference>
<protein>
    <submittedName>
        <fullName evidence="4">Flavin reductase (DIM6/NTAB) family NADH-FMN oxidoreductase RutF</fullName>
    </submittedName>
</protein>
<dbReference type="GO" id="GO:0042602">
    <property type="term" value="F:riboflavin reductase (NADPH) activity"/>
    <property type="evidence" value="ECO:0007669"/>
    <property type="project" value="TreeGrafter"/>
</dbReference>
<dbReference type="InterPro" id="IPR002563">
    <property type="entry name" value="Flavin_Rdtase-like_dom"/>
</dbReference>
<comment type="caution">
    <text evidence="4">The sequence shown here is derived from an EMBL/GenBank/DDBJ whole genome shotgun (WGS) entry which is preliminary data.</text>
</comment>
<dbReference type="Gene3D" id="2.30.110.10">
    <property type="entry name" value="Electron Transport, Fmn-binding Protein, Chain A"/>
    <property type="match status" value="1"/>
</dbReference>
<evidence type="ECO:0000259" key="3">
    <source>
        <dbReference type="SMART" id="SM00903"/>
    </source>
</evidence>
<evidence type="ECO:0000313" key="5">
    <source>
        <dbReference type="Proteomes" id="UP000248021"/>
    </source>
</evidence>
<name>A0A2V3TZY4_9HYPH</name>
<dbReference type="Pfam" id="PF01613">
    <property type="entry name" value="Flavin_Reduct"/>
    <property type="match status" value="1"/>
</dbReference>
<gene>
    <name evidence="4" type="ORF">C7450_10931</name>
</gene>
<organism evidence="4 5">
    <name type="scientific">Chelatococcus asaccharovorans</name>
    <dbReference type="NCBI Taxonomy" id="28210"/>
    <lineage>
        <taxon>Bacteria</taxon>
        <taxon>Pseudomonadati</taxon>
        <taxon>Pseudomonadota</taxon>
        <taxon>Alphaproteobacteria</taxon>
        <taxon>Hyphomicrobiales</taxon>
        <taxon>Chelatococcaceae</taxon>
        <taxon>Chelatococcus</taxon>
    </lineage>
</organism>
<feature type="domain" description="Flavin reductase like" evidence="3">
    <location>
        <begin position="18"/>
        <end position="166"/>
    </location>
</feature>
<dbReference type="InterPro" id="IPR012349">
    <property type="entry name" value="Split_barrel_FMN-bd"/>
</dbReference>
<keyword evidence="5" id="KW-1185">Reference proteome</keyword>
<dbReference type="InterPro" id="IPR050268">
    <property type="entry name" value="NADH-dep_flavin_reductase"/>
</dbReference>
<dbReference type="GO" id="GO:0010181">
    <property type="term" value="F:FMN binding"/>
    <property type="evidence" value="ECO:0007669"/>
    <property type="project" value="InterPro"/>
</dbReference>
<evidence type="ECO:0000313" key="4">
    <source>
        <dbReference type="EMBL" id="PXW55624.1"/>
    </source>
</evidence>
<comment type="similarity">
    <text evidence="1">Belongs to the non-flavoprotein flavin reductase family.</text>
</comment>
<evidence type="ECO:0000256" key="1">
    <source>
        <dbReference type="ARBA" id="ARBA00008898"/>
    </source>
</evidence>